<sequence>MHPNCYQWGHTVACPPSSLWLPLVTELCPGDTPVGGCYPGLGVEPKAAGPAAAASPDQSWRQGRGLGFPLHACDTPVMTRSSSPGCAPPVGSPPVAQEPAFWPVKTWGVCPSSYEQVRGWQAGRTGLVASDLLPTQQAAGGGPQPQIKGCPKQPV</sequence>
<evidence type="ECO:0000313" key="3">
    <source>
        <dbReference type="Proteomes" id="UP001176941"/>
    </source>
</evidence>
<reference evidence="2" key="1">
    <citation type="submission" date="2023-04" db="EMBL/GenBank/DDBJ databases">
        <authorList>
            <consortium name="ELIXIR-Norway"/>
        </authorList>
    </citation>
    <scope>NUCLEOTIDE SEQUENCE [LARGE SCALE GENOMIC DNA]</scope>
</reference>
<feature type="region of interest" description="Disordered" evidence="1">
    <location>
        <begin position="132"/>
        <end position="155"/>
    </location>
</feature>
<protein>
    <submittedName>
        <fullName evidence="2">Uncharacterized protein</fullName>
    </submittedName>
</protein>
<organism evidence="2 3">
    <name type="scientific">Rangifer tarandus platyrhynchus</name>
    <name type="common">Svalbard reindeer</name>
    <dbReference type="NCBI Taxonomy" id="3082113"/>
    <lineage>
        <taxon>Eukaryota</taxon>
        <taxon>Metazoa</taxon>
        <taxon>Chordata</taxon>
        <taxon>Craniata</taxon>
        <taxon>Vertebrata</taxon>
        <taxon>Euteleostomi</taxon>
        <taxon>Mammalia</taxon>
        <taxon>Eutheria</taxon>
        <taxon>Laurasiatheria</taxon>
        <taxon>Artiodactyla</taxon>
        <taxon>Ruminantia</taxon>
        <taxon>Pecora</taxon>
        <taxon>Cervidae</taxon>
        <taxon>Odocoileinae</taxon>
        <taxon>Rangifer</taxon>
    </lineage>
</organism>
<name>A0ABN8XMP9_RANTA</name>
<dbReference type="Proteomes" id="UP001176941">
    <property type="component" value="Unassembled WGS sequence"/>
</dbReference>
<proteinExistence type="predicted"/>
<keyword evidence="3" id="KW-1185">Reference proteome</keyword>
<evidence type="ECO:0000256" key="1">
    <source>
        <dbReference type="SAM" id="MobiDB-lite"/>
    </source>
</evidence>
<comment type="caution">
    <text evidence="2">The sequence shown here is derived from an EMBL/GenBank/DDBJ whole genome shotgun (WGS) entry which is preliminary data.</text>
</comment>
<dbReference type="EMBL" id="CATKSN020000973">
    <property type="protein sequence ID" value="CAI9150617.1"/>
    <property type="molecule type" value="Genomic_DNA"/>
</dbReference>
<accession>A0ABN8XMP9</accession>
<evidence type="ECO:0000313" key="2">
    <source>
        <dbReference type="EMBL" id="CAI9150617.1"/>
    </source>
</evidence>
<gene>
    <name evidence="2" type="ORF">MRATA1EN1_LOCUS32235</name>
</gene>